<accession>A0ABS5B2G5</accession>
<evidence type="ECO:0000313" key="3">
    <source>
        <dbReference type="Proteomes" id="UP001519296"/>
    </source>
</evidence>
<keyword evidence="1" id="KW-0472">Membrane</keyword>
<dbReference type="RefSeq" id="WP_209626827.1">
    <property type="nucleotide sequence ID" value="NZ_PRDG01000001.1"/>
</dbReference>
<sequence length="226" mass="27444">MNKHACKHILFKGEEKYIICPDCGQVIAENMPKDSYLKAQIIKRSRKYKNWLKRKYFIFFLTGGPILLFYLFPFLENYFFIKYGIKGTLSFQSGWDSGYAFMEVSEVLFFLFCILVLPEWDKRKSIPTWHLQKIAPSLCHSWIYWLLKLLLYVCFYYLFHKLLTIYLYEREMEGFRYTLDLDMRKRIAYVYVYLSLQRFNLGLGVLLVHNLWQCFYQRLAIHVNRL</sequence>
<keyword evidence="1" id="KW-1133">Transmembrane helix</keyword>
<dbReference type="EMBL" id="PRDG01000001">
    <property type="protein sequence ID" value="MBP2622706.1"/>
    <property type="molecule type" value="Genomic_DNA"/>
</dbReference>
<organism evidence="2 3">
    <name type="scientific">Streptococcus oricebi</name>
    <dbReference type="NCBI Taxonomy" id="1547447"/>
    <lineage>
        <taxon>Bacteria</taxon>
        <taxon>Bacillati</taxon>
        <taxon>Bacillota</taxon>
        <taxon>Bacilli</taxon>
        <taxon>Lactobacillales</taxon>
        <taxon>Streptococcaceae</taxon>
        <taxon>Streptococcus</taxon>
    </lineage>
</organism>
<feature type="transmembrane region" description="Helical" evidence="1">
    <location>
        <begin position="188"/>
        <end position="208"/>
    </location>
</feature>
<feature type="transmembrane region" description="Helical" evidence="1">
    <location>
        <begin position="99"/>
        <end position="121"/>
    </location>
</feature>
<feature type="transmembrane region" description="Helical" evidence="1">
    <location>
        <begin position="56"/>
        <end position="79"/>
    </location>
</feature>
<protein>
    <submittedName>
        <fullName evidence="2">Uncharacterized protein</fullName>
    </submittedName>
</protein>
<feature type="transmembrane region" description="Helical" evidence="1">
    <location>
        <begin position="142"/>
        <end position="168"/>
    </location>
</feature>
<reference evidence="2 3" key="1">
    <citation type="submission" date="2018-02" db="EMBL/GenBank/DDBJ databases">
        <title>Draft genome sequence of Streptococcus oricebi CCUG 70868T type strain.</title>
        <authorList>
            <person name="Mendez V."/>
            <person name="Salva-Serra F."/>
            <person name="Jaen-Luchoro D."/>
            <person name="Gonzales-Siles L."/>
            <person name="Karlsson R."/>
            <person name="Engstrom-Jakobsson H."/>
            <person name="Busquets A."/>
            <person name="Gomila M."/>
            <person name="Pineiro-Iglesias B."/>
            <person name="Bennasar-Figueras A."/>
            <person name="Seeger M."/>
            <person name="Moore E."/>
        </authorList>
    </citation>
    <scope>NUCLEOTIDE SEQUENCE [LARGE SCALE GENOMIC DNA]</scope>
    <source>
        <strain evidence="2 3">CCUG 70868</strain>
    </source>
</reference>
<gene>
    <name evidence="2" type="ORF">C4K46_01995</name>
</gene>
<name>A0ABS5B2G5_9STRE</name>
<dbReference type="Proteomes" id="UP001519296">
    <property type="component" value="Unassembled WGS sequence"/>
</dbReference>
<keyword evidence="3" id="KW-1185">Reference proteome</keyword>
<comment type="caution">
    <text evidence="2">The sequence shown here is derived from an EMBL/GenBank/DDBJ whole genome shotgun (WGS) entry which is preliminary data.</text>
</comment>
<evidence type="ECO:0000313" key="2">
    <source>
        <dbReference type="EMBL" id="MBP2622706.1"/>
    </source>
</evidence>
<evidence type="ECO:0000256" key="1">
    <source>
        <dbReference type="SAM" id="Phobius"/>
    </source>
</evidence>
<keyword evidence="1" id="KW-0812">Transmembrane</keyword>
<proteinExistence type="predicted"/>